<comment type="caution">
    <text evidence="9">The sequence shown here is derived from an EMBL/GenBank/DDBJ whole genome shotgun (WGS) entry which is preliminary data.</text>
</comment>
<feature type="region of interest" description="Disordered" evidence="7">
    <location>
        <begin position="1"/>
        <end position="24"/>
    </location>
</feature>
<evidence type="ECO:0000259" key="8">
    <source>
        <dbReference type="PROSITE" id="PS51754"/>
    </source>
</evidence>
<comment type="subcellular location">
    <subcellularLocation>
        <location evidence="1 6">Nucleus</location>
    </subcellularLocation>
</comment>
<evidence type="ECO:0000256" key="5">
    <source>
        <dbReference type="ARBA" id="ARBA00023242"/>
    </source>
</evidence>
<evidence type="ECO:0000256" key="7">
    <source>
        <dbReference type="SAM" id="MobiDB-lite"/>
    </source>
</evidence>
<dbReference type="PANTHER" id="PTHR33057">
    <property type="entry name" value="TRANSCRIPTION REPRESSOR OFP7-RELATED"/>
    <property type="match status" value="1"/>
</dbReference>
<proteinExistence type="predicted"/>
<keyword evidence="4 6" id="KW-0804">Transcription</keyword>
<evidence type="ECO:0000256" key="1">
    <source>
        <dbReference type="ARBA" id="ARBA00004123"/>
    </source>
</evidence>
<name>A0ABR0UVQ9_REHGL</name>
<dbReference type="PROSITE" id="PS51754">
    <property type="entry name" value="OVATE"/>
    <property type="match status" value="1"/>
</dbReference>
<gene>
    <name evidence="9" type="ORF">DH2020_039727</name>
</gene>
<evidence type="ECO:0000256" key="4">
    <source>
        <dbReference type="ARBA" id="ARBA00023163"/>
    </source>
</evidence>
<keyword evidence="2 6" id="KW-0678">Repressor</keyword>
<dbReference type="EMBL" id="JABTTQ020002041">
    <property type="protein sequence ID" value="KAK6126523.1"/>
    <property type="molecule type" value="Genomic_DNA"/>
</dbReference>
<dbReference type="Pfam" id="PF04844">
    <property type="entry name" value="Ovate"/>
    <property type="match status" value="1"/>
</dbReference>
<evidence type="ECO:0000256" key="6">
    <source>
        <dbReference type="RuleBase" id="RU367028"/>
    </source>
</evidence>
<keyword evidence="3 6" id="KW-0805">Transcription regulation</keyword>
<dbReference type="InterPro" id="IPR006458">
    <property type="entry name" value="Ovate_C"/>
</dbReference>
<evidence type="ECO:0000313" key="10">
    <source>
        <dbReference type="Proteomes" id="UP001318860"/>
    </source>
</evidence>
<sequence length="212" mass="23236">MAVAKLRHQSQNTLFPSHHHPQRHYPRLFFEPGETKSILEEAKTPKSTRTEEGVAIVEIDSRDPFLDFRVSMEEMVAAAHDGIKDNWGFLEELLACYLRFNCKSNHGYIVGAFLDLVIRLSLGSDFSDEFSFSAADGVAAAAIDENCFSSSTTVTDQYSFTSPLSFSSSTDSSASQYCLSSLENIDDEILIGKNGGGCNLSSFLYNASSSGV</sequence>
<protein>
    <recommendedName>
        <fullName evidence="6">Transcription repressor</fullName>
    </recommendedName>
    <alternativeName>
        <fullName evidence="6">Ovate family protein</fullName>
    </alternativeName>
</protein>
<organism evidence="9 10">
    <name type="scientific">Rehmannia glutinosa</name>
    <name type="common">Chinese foxglove</name>
    <dbReference type="NCBI Taxonomy" id="99300"/>
    <lineage>
        <taxon>Eukaryota</taxon>
        <taxon>Viridiplantae</taxon>
        <taxon>Streptophyta</taxon>
        <taxon>Embryophyta</taxon>
        <taxon>Tracheophyta</taxon>
        <taxon>Spermatophyta</taxon>
        <taxon>Magnoliopsida</taxon>
        <taxon>eudicotyledons</taxon>
        <taxon>Gunneridae</taxon>
        <taxon>Pentapetalae</taxon>
        <taxon>asterids</taxon>
        <taxon>lamiids</taxon>
        <taxon>Lamiales</taxon>
        <taxon>Orobanchaceae</taxon>
        <taxon>Rehmannieae</taxon>
        <taxon>Rehmannia</taxon>
    </lineage>
</organism>
<evidence type="ECO:0000313" key="9">
    <source>
        <dbReference type="EMBL" id="KAK6126523.1"/>
    </source>
</evidence>
<keyword evidence="10" id="KW-1185">Reference proteome</keyword>
<comment type="function">
    <text evidence="6">Transcriptional repressor that regulates multiple aspects of plant growth and development.</text>
</comment>
<reference evidence="9 10" key="1">
    <citation type="journal article" date="2021" name="Comput. Struct. Biotechnol. J.">
        <title>De novo genome assembly of the potent medicinal plant Rehmannia glutinosa using nanopore technology.</title>
        <authorList>
            <person name="Ma L."/>
            <person name="Dong C."/>
            <person name="Song C."/>
            <person name="Wang X."/>
            <person name="Zheng X."/>
            <person name="Niu Y."/>
            <person name="Chen S."/>
            <person name="Feng W."/>
        </authorList>
    </citation>
    <scope>NUCLEOTIDE SEQUENCE [LARGE SCALE GENOMIC DNA]</scope>
    <source>
        <strain evidence="9">DH-2019</strain>
    </source>
</reference>
<evidence type="ECO:0000256" key="2">
    <source>
        <dbReference type="ARBA" id="ARBA00022491"/>
    </source>
</evidence>
<dbReference type="InterPro" id="IPR038933">
    <property type="entry name" value="Ovate"/>
</dbReference>
<dbReference type="Proteomes" id="UP001318860">
    <property type="component" value="Unassembled WGS sequence"/>
</dbReference>
<accession>A0ABR0UVQ9</accession>
<dbReference type="NCBIfam" id="TIGR01568">
    <property type="entry name" value="A_thal_3678"/>
    <property type="match status" value="1"/>
</dbReference>
<feature type="domain" description="OVATE" evidence="8">
    <location>
        <begin position="57"/>
        <end position="119"/>
    </location>
</feature>
<keyword evidence="5 6" id="KW-0539">Nucleus</keyword>
<evidence type="ECO:0000256" key="3">
    <source>
        <dbReference type="ARBA" id="ARBA00023015"/>
    </source>
</evidence>
<dbReference type="PANTHER" id="PTHR33057:SF98">
    <property type="entry name" value="TRANSCRIPTION REPRESSOR OFP18"/>
    <property type="match status" value="1"/>
</dbReference>